<keyword evidence="1" id="KW-1133">Transmembrane helix</keyword>
<name>A0AA40S270_9HYPH</name>
<evidence type="ECO:0000313" key="3">
    <source>
        <dbReference type="Proteomes" id="UP000543554"/>
    </source>
</evidence>
<protein>
    <submittedName>
        <fullName evidence="2">Uncharacterized protein</fullName>
    </submittedName>
</protein>
<organism evidence="2 3">
    <name type="scientific">Methylorubrum thiocyanatum</name>
    <dbReference type="NCBI Taxonomy" id="47958"/>
    <lineage>
        <taxon>Bacteria</taxon>
        <taxon>Pseudomonadati</taxon>
        <taxon>Pseudomonadota</taxon>
        <taxon>Alphaproteobacteria</taxon>
        <taxon>Hyphomicrobiales</taxon>
        <taxon>Methylobacteriaceae</taxon>
        <taxon>Methylorubrum</taxon>
    </lineage>
</organism>
<reference evidence="2 3" key="1">
    <citation type="submission" date="2020-08" db="EMBL/GenBank/DDBJ databases">
        <title>Genomic Encyclopedia of Type Strains, Phase IV (KMG-IV): sequencing the most valuable type-strain genomes for metagenomic binning, comparative biology and taxonomic classification.</title>
        <authorList>
            <person name="Goeker M."/>
        </authorList>
    </citation>
    <scope>NUCLEOTIDE SEQUENCE [LARGE SCALE GENOMIC DNA]</scope>
    <source>
        <strain evidence="2 3">DSM 11490</strain>
    </source>
</reference>
<keyword evidence="3" id="KW-1185">Reference proteome</keyword>
<dbReference type="EMBL" id="JACJIB010000003">
    <property type="protein sequence ID" value="MBA8913176.1"/>
    <property type="molecule type" value="Genomic_DNA"/>
</dbReference>
<gene>
    <name evidence="2" type="ORF">HNR51_002254</name>
</gene>
<feature type="transmembrane region" description="Helical" evidence="1">
    <location>
        <begin position="7"/>
        <end position="39"/>
    </location>
</feature>
<sequence length="100" mass="10671">MGTITMWAVFALFGGVCARYVSVIGFTLTAVGIVALLALTGALTGSESFSAGMLLGGFVALQVGYFCGLVGLVLIRHTARLLFKKDMRRVEKADLHIHHD</sequence>
<accession>A0AA40S270</accession>
<comment type="caution">
    <text evidence="2">The sequence shown here is derived from an EMBL/GenBank/DDBJ whole genome shotgun (WGS) entry which is preliminary data.</text>
</comment>
<dbReference type="AlphaFoldDB" id="A0AA40S270"/>
<keyword evidence="1" id="KW-0472">Membrane</keyword>
<evidence type="ECO:0000313" key="2">
    <source>
        <dbReference type="EMBL" id="MBA8913176.1"/>
    </source>
</evidence>
<keyword evidence="1" id="KW-0812">Transmembrane</keyword>
<feature type="transmembrane region" description="Helical" evidence="1">
    <location>
        <begin position="51"/>
        <end position="75"/>
    </location>
</feature>
<dbReference type="RefSeq" id="WP_012455411.1">
    <property type="nucleotide sequence ID" value="NZ_BPRF01000031.1"/>
</dbReference>
<proteinExistence type="predicted"/>
<evidence type="ECO:0000256" key="1">
    <source>
        <dbReference type="SAM" id="Phobius"/>
    </source>
</evidence>
<dbReference type="Proteomes" id="UP000543554">
    <property type="component" value="Unassembled WGS sequence"/>
</dbReference>